<reference evidence="10 11" key="1">
    <citation type="submission" date="2023-04" db="EMBL/GenBank/DDBJ databases">
        <title>A novel bacteria isolated from coastal sediment.</title>
        <authorList>
            <person name="Liu X.-J."/>
            <person name="Du Z.-J."/>
        </authorList>
    </citation>
    <scope>NUCLEOTIDE SEQUENCE [LARGE SCALE GENOMIC DNA]</scope>
    <source>
        <strain evidence="10 11">SDUM461004</strain>
    </source>
</reference>
<dbReference type="Gene3D" id="1.10.287.1260">
    <property type="match status" value="1"/>
</dbReference>
<dbReference type="Pfam" id="PF21082">
    <property type="entry name" value="MS_channel_3rd"/>
    <property type="match status" value="1"/>
</dbReference>
<dbReference type="InterPro" id="IPR008910">
    <property type="entry name" value="MSC_TM_helix"/>
</dbReference>
<dbReference type="Proteomes" id="UP001243717">
    <property type="component" value="Unassembled WGS sequence"/>
</dbReference>
<dbReference type="Gene3D" id="3.30.70.100">
    <property type="match status" value="1"/>
</dbReference>
<keyword evidence="3" id="KW-1003">Cell membrane</keyword>
<evidence type="ECO:0000313" key="11">
    <source>
        <dbReference type="Proteomes" id="UP001243717"/>
    </source>
</evidence>
<dbReference type="Pfam" id="PF00924">
    <property type="entry name" value="MS_channel_2nd"/>
    <property type="match status" value="1"/>
</dbReference>
<dbReference type="SUPFAM" id="SSF50182">
    <property type="entry name" value="Sm-like ribonucleoproteins"/>
    <property type="match status" value="1"/>
</dbReference>
<keyword evidence="5 7" id="KW-1133">Transmembrane helix</keyword>
<dbReference type="RefSeq" id="WP_308983589.1">
    <property type="nucleotide sequence ID" value="NZ_JARXIC010000002.1"/>
</dbReference>
<evidence type="ECO:0000259" key="8">
    <source>
        <dbReference type="Pfam" id="PF00924"/>
    </source>
</evidence>
<evidence type="ECO:0000256" key="1">
    <source>
        <dbReference type="ARBA" id="ARBA00004651"/>
    </source>
</evidence>
<dbReference type="EMBL" id="JARXIC010000002">
    <property type="protein sequence ID" value="MDQ8193080.1"/>
    <property type="molecule type" value="Genomic_DNA"/>
</dbReference>
<keyword evidence="11" id="KW-1185">Reference proteome</keyword>
<comment type="caution">
    <text evidence="10">The sequence shown here is derived from an EMBL/GenBank/DDBJ whole genome shotgun (WGS) entry which is preliminary data.</text>
</comment>
<dbReference type="InterPro" id="IPR006685">
    <property type="entry name" value="MscS_channel_2nd"/>
</dbReference>
<dbReference type="SUPFAM" id="SSF82689">
    <property type="entry name" value="Mechanosensitive channel protein MscS (YggB), C-terminal domain"/>
    <property type="match status" value="1"/>
</dbReference>
<dbReference type="Pfam" id="PF05552">
    <property type="entry name" value="MS_channel_1st_1"/>
    <property type="match status" value="1"/>
</dbReference>
<sequence length="285" mass="30218">MPEDTSGIIAAQVAEPTVVEKIIDVLALYGMKVLAAVIIIVVGLWLAKAIKNCFVKTLQKREVDATLIGFFGSMIHGALVIFVVIAAVGKLGVQTTSFVAVIGAAGLAVGLALQGSLSNFASGVLLILFKPFKAGDFVKAGGEAGVIVEVGILTTEMKTPDNIQIIMPNSSIMGGSITNVSAHPTRRVDMTVGVGYGDDLNKAKQIMEDLLAADERVLKDPAVTIAVANLGDSSVDFIVRPWVKSGDYWAVKFDFTKAVKEKFDAEGISIPFPQRDVHVFQEQAS</sequence>
<evidence type="ECO:0000256" key="4">
    <source>
        <dbReference type="ARBA" id="ARBA00022692"/>
    </source>
</evidence>
<feature type="domain" description="Mechanosensitive ion channel MscS" evidence="8">
    <location>
        <begin position="116"/>
        <end position="181"/>
    </location>
</feature>
<evidence type="ECO:0000259" key="9">
    <source>
        <dbReference type="Pfam" id="PF21082"/>
    </source>
</evidence>
<organism evidence="10 11">
    <name type="scientific">Thalassobacterium sedimentorum</name>
    <dbReference type="NCBI Taxonomy" id="3041258"/>
    <lineage>
        <taxon>Bacteria</taxon>
        <taxon>Pseudomonadati</taxon>
        <taxon>Verrucomicrobiota</taxon>
        <taxon>Opitutia</taxon>
        <taxon>Puniceicoccales</taxon>
        <taxon>Coraliomargaritaceae</taxon>
        <taxon>Thalassobacterium</taxon>
    </lineage>
</organism>
<comment type="similarity">
    <text evidence="2">Belongs to the MscS (TC 1.A.23) family.</text>
</comment>
<dbReference type="InterPro" id="IPR045275">
    <property type="entry name" value="MscS_archaea/bacteria_type"/>
</dbReference>
<dbReference type="SUPFAM" id="SSF82861">
    <property type="entry name" value="Mechanosensitive channel protein MscS (YggB), transmembrane region"/>
    <property type="match status" value="1"/>
</dbReference>
<feature type="transmembrane region" description="Helical" evidence="7">
    <location>
        <begin position="26"/>
        <end position="47"/>
    </location>
</feature>
<dbReference type="Gene3D" id="2.30.30.60">
    <property type="match status" value="1"/>
</dbReference>
<evidence type="ECO:0000313" key="10">
    <source>
        <dbReference type="EMBL" id="MDQ8193080.1"/>
    </source>
</evidence>
<feature type="domain" description="Mechanosensitive ion channel MscS C-terminal" evidence="9">
    <location>
        <begin position="188"/>
        <end position="270"/>
    </location>
</feature>
<name>A0ABU1AED9_9BACT</name>
<dbReference type="PANTHER" id="PTHR30221">
    <property type="entry name" value="SMALL-CONDUCTANCE MECHANOSENSITIVE CHANNEL"/>
    <property type="match status" value="1"/>
</dbReference>
<gene>
    <name evidence="10" type="ORF">QEH59_01490</name>
</gene>
<keyword evidence="6 7" id="KW-0472">Membrane</keyword>
<evidence type="ECO:0000256" key="2">
    <source>
        <dbReference type="ARBA" id="ARBA00008017"/>
    </source>
</evidence>
<dbReference type="InterPro" id="IPR011014">
    <property type="entry name" value="MscS_channel_TM-2"/>
</dbReference>
<keyword evidence="4 7" id="KW-0812">Transmembrane</keyword>
<dbReference type="InterPro" id="IPR011066">
    <property type="entry name" value="MscS_channel_C_sf"/>
</dbReference>
<dbReference type="PANTHER" id="PTHR30221:SF1">
    <property type="entry name" value="SMALL-CONDUCTANCE MECHANOSENSITIVE CHANNEL"/>
    <property type="match status" value="1"/>
</dbReference>
<evidence type="ECO:0000256" key="6">
    <source>
        <dbReference type="ARBA" id="ARBA00023136"/>
    </source>
</evidence>
<comment type="subcellular location">
    <subcellularLocation>
        <location evidence="1">Cell membrane</location>
        <topology evidence="1">Multi-pass membrane protein</topology>
    </subcellularLocation>
</comment>
<proteinExistence type="inferred from homology"/>
<evidence type="ECO:0000256" key="3">
    <source>
        <dbReference type="ARBA" id="ARBA00022475"/>
    </source>
</evidence>
<dbReference type="InterPro" id="IPR010920">
    <property type="entry name" value="LSM_dom_sf"/>
</dbReference>
<accession>A0ABU1AED9</accession>
<dbReference type="InterPro" id="IPR023408">
    <property type="entry name" value="MscS_beta-dom_sf"/>
</dbReference>
<evidence type="ECO:0000256" key="5">
    <source>
        <dbReference type="ARBA" id="ARBA00022989"/>
    </source>
</evidence>
<protein>
    <submittedName>
        <fullName evidence="10">Mechanosensitive ion channel</fullName>
    </submittedName>
</protein>
<dbReference type="InterPro" id="IPR049278">
    <property type="entry name" value="MS_channel_C"/>
</dbReference>
<feature type="transmembrane region" description="Helical" evidence="7">
    <location>
        <begin position="100"/>
        <end position="129"/>
    </location>
</feature>
<feature type="transmembrane region" description="Helical" evidence="7">
    <location>
        <begin position="67"/>
        <end position="88"/>
    </location>
</feature>
<evidence type="ECO:0000256" key="7">
    <source>
        <dbReference type="SAM" id="Phobius"/>
    </source>
</evidence>